<name>A0A537K758_9BACT</name>
<comment type="caution">
    <text evidence="1">The sequence shown here is derived from an EMBL/GenBank/DDBJ whole genome shotgun (WGS) entry which is preliminary data.</text>
</comment>
<dbReference type="InterPro" id="IPR008930">
    <property type="entry name" value="Terpenoid_cyclase/PrenylTrfase"/>
</dbReference>
<dbReference type="Proteomes" id="UP000318509">
    <property type="component" value="Unassembled WGS sequence"/>
</dbReference>
<dbReference type="AlphaFoldDB" id="A0A537K758"/>
<proteinExistence type="predicted"/>
<protein>
    <submittedName>
        <fullName evidence="1">Uncharacterized protein</fullName>
    </submittedName>
</protein>
<evidence type="ECO:0000313" key="2">
    <source>
        <dbReference type="Proteomes" id="UP000318509"/>
    </source>
</evidence>
<reference evidence="1 2" key="1">
    <citation type="journal article" date="2019" name="Nat. Microbiol.">
        <title>Mediterranean grassland soil C-N compound turnover is dependent on rainfall and depth, and is mediated by genomically divergent microorganisms.</title>
        <authorList>
            <person name="Diamond S."/>
            <person name="Andeer P.F."/>
            <person name="Li Z."/>
            <person name="Crits-Christoph A."/>
            <person name="Burstein D."/>
            <person name="Anantharaman K."/>
            <person name="Lane K.R."/>
            <person name="Thomas B.C."/>
            <person name="Pan C."/>
            <person name="Northen T.R."/>
            <person name="Banfield J.F."/>
        </authorList>
    </citation>
    <scope>NUCLEOTIDE SEQUENCE [LARGE SCALE GENOMIC DNA]</scope>
    <source>
        <strain evidence="1">NP_3</strain>
    </source>
</reference>
<sequence length="638" mass="69283">MTVATRTPGLRTLAEGIVRWLASHQQPDGNLRDPVSGTPLPPEHYGTVLFAAASGLVEGKASPGAAAERAIRYYLRLPRSARGAHELNNLGLLCVSRLAQGSNVVRSLETAIAAHLRRMPFASLTSHSTNNWSAMRAVCLAQRARLFRSAGDAHAAQVFMHRHVLPMQGPDGLFADYPPAGRGGDRATPLTYHAKICAMLAMFLQEIEDGAAADALGRGVTVLAQLCAPDGQALYFGRSCNSIYGYASALYATASALGHGTVPTADRALVAQAQARMVDFLQRMRQPDGSLRPYPTEFDAERLGWDDYVERLDYNAFTAFLLLQIPSQPFHAEAPHRPATFTARQAGLIVRERDGVFAAFSTRGQLNAGSYMFTDARYAGIQPLLLQYDGRTIIPPPPHDAGSPTDPSWVGFMPVVSIGGEVWAVRTYNDVRTTDGEILAVVGRGTPVTMRTGLRRRILARAGRSAGRPARALVWTAARFIHPLRALTPRACTIIPAPGIQVRRALVLLPRFRCLCMVERVDGQFDRGWSTIRLPGPCSPHRDGYRFAIGGGLEGRIWIPHPSGDSEIRQVFTSNGPAYVLRLPVSPGTVHVSAVCFGPEVSLSMESGRESQTVITLRQESQTFRIALDLDALKVTGE</sequence>
<dbReference type="SUPFAM" id="SSF48239">
    <property type="entry name" value="Terpenoid cyclases/Protein prenyltransferases"/>
    <property type="match status" value="1"/>
</dbReference>
<evidence type="ECO:0000313" key="1">
    <source>
        <dbReference type="EMBL" id="TMI91574.1"/>
    </source>
</evidence>
<organism evidence="1 2">
    <name type="scientific">Candidatus Segetimicrobium genomatis</name>
    <dbReference type="NCBI Taxonomy" id="2569760"/>
    <lineage>
        <taxon>Bacteria</taxon>
        <taxon>Bacillati</taxon>
        <taxon>Candidatus Sysuimicrobiota</taxon>
        <taxon>Candidatus Sysuimicrobiia</taxon>
        <taxon>Candidatus Sysuimicrobiales</taxon>
        <taxon>Candidatus Segetimicrobiaceae</taxon>
        <taxon>Candidatus Segetimicrobium</taxon>
    </lineage>
</organism>
<dbReference type="EMBL" id="VBAK01000089">
    <property type="protein sequence ID" value="TMI91574.1"/>
    <property type="molecule type" value="Genomic_DNA"/>
</dbReference>
<dbReference type="Gene3D" id="1.50.10.20">
    <property type="match status" value="1"/>
</dbReference>
<accession>A0A537K758</accession>
<gene>
    <name evidence="1" type="ORF">E6H00_03710</name>
</gene>